<evidence type="ECO:0000313" key="2">
    <source>
        <dbReference type="Proteomes" id="UP001589833"/>
    </source>
</evidence>
<evidence type="ECO:0008006" key="3">
    <source>
        <dbReference type="Google" id="ProtNLM"/>
    </source>
</evidence>
<proteinExistence type="predicted"/>
<dbReference type="RefSeq" id="WP_273844723.1">
    <property type="nucleotide sequence ID" value="NZ_JAQQWT010000010.1"/>
</dbReference>
<keyword evidence="2" id="KW-1185">Reference proteome</keyword>
<gene>
    <name evidence="1" type="ORF">ACFFH4_26825</name>
</gene>
<name>A0ABV6NP33_9BACI</name>
<comment type="caution">
    <text evidence="1">The sequence shown here is derived from an EMBL/GenBank/DDBJ whole genome shotgun (WGS) entry which is preliminary data.</text>
</comment>
<organism evidence="1 2">
    <name type="scientific">Halalkalibacter alkalisediminis</name>
    <dbReference type="NCBI Taxonomy" id="935616"/>
    <lineage>
        <taxon>Bacteria</taxon>
        <taxon>Bacillati</taxon>
        <taxon>Bacillota</taxon>
        <taxon>Bacilli</taxon>
        <taxon>Bacillales</taxon>
        <taxon>Bacillaceae</taxon>
        <taxon>Halalkalibacter</taxon>
    </lineage>
</organism>
<reference evidence="1 2" key="1">
    <citation type="submission" date="2024-09" db="EMBL/GenBank/DDBJ databases">
        <authorList>
            <person name="Sun Q."/>
            <person name="Mori K."/>
        </authorList>
    </citation>
    <scope>NUCLEOTIDE SEQUENCE [LARGE SCALE GENOMIC DNA]</scope>
    <source>
        <strain evidence="1 2">NCAIM B.02301</strain>
    </source>
</reference>
<evidence type="ECO:0000313" key="1">
    <source>
        <dbReference type="EMBL" id="MFC0562446.1"/>
    </source>
</evidence>
<dbReference type="EMBL" id="JBHLTR010000131">
    <property type="protein sequence ID" value="MFC0562446.1"/>
    <property type="molecule type" value="Genomic_DNA"/>
</dbReference>
<protein>
    <recommendedName>
        <fullName evidence="3">Glutamine amidotransferase type-2 domain-containing protein</fullName>
    </recommendedName>
</protein>
<dbReference type="Proteomes" id="UP001589833">
    <property type="component" value="Unassembled WGS sequence"/>
</dbReference>
<accession>A0ABV6NP33</accession>
<sequence>MASLVKLGDLGVSKIDSTTWSKAIEAIHHRGPDSTGPYGHSSFCDFINHLNKIMIK</sequence>